<dbReference type="RefSeq" id="WP_199703837.1">
    <property type="nucleotide sequence ID" value="NZ_JAEMNV010000003.1"/>
</dbReference>
<comment type="caution">
    <text evidence="4">The sequence shown here is derived from an EMBL/GenBank/DDBJ whole genome shotgun (WGS) entry which is preliminary data.</text>
</comment>
<evidence type="ECO:0000313" key="4">
    <source>
        <dbReference type="EMBL" id="MBJ8339122.1"/>
    </source>
</evidence>
<evidence type="ECO:0000259" key="3">
    <source>
        <dbReference type="PROSITE" id="PS50977"/>
    </source>
</evidence>
<protein>
    <submittedName>
        <fullName evidence="4">TetR/AcrR family transcriptional regulator</fullName>
    </submittedName>
</protein>
<proteinExistence type="predicted"/>
<dbReference type="PANTHER" id="PTHR30055:SF226">
    <property type="entry name" value="HTH-TYPE TRANSCRIPTIONAL REGULATOR PKSA"/>
    <property type="match status" value="1"/>
</dbReference>
<evidence type="ECO:0000256" key="1">
    <source>
        <dbReference type="ARBA" id="ARBA00023125"/>
    </source>
</evidence>
<dbReference type="AlphaFoldDB" id="A0A934U2Y0"/>
<dbReference type="EMBL" id="JAEMNV010000003">
    <property type="protein sequence ID" value="MBJ8339122.1"/>
    <property type="molecule type" value="Genomic_DNA"/>
</dbReference>
<dbReference type="Proteomes" id="UP000655868">
    <property type="component" value="Unassembled WGS sequence"/>
</dbReference>
<dbReference type="SUPFAM" id="SSF48498">
    <property type="entry name" value="Tetracyclin repressor-like, C-terminal domain"/>
    <property type="match status" value="1"/>
</dbReference>
<name>A0A934U2Y0_9NOCA</name>
<dbReference type="GO" id="GO:0003700">
    <property type="term" value="F:DNA-binding transcription factor activity"/>
    <property type="evidence" value="ECO:0007669"/>
    <property type="project" value="TreeGrafter"/>
</dbReference>
<evidence type="ECO:0000313" key="5">
    <source>
        <dbReference type="Proteomes" id="UP000655868"/>
    </source>
</evidence>
<dbReference type="Pfam" id="PF00440">
    <property type="entry name" value="TetR_N"/>
    <property type="match status" value="1"/>
</dbReference>
<gene>
    <name evidence="4" type="ORF">JGU71_09510</name>
</gene>
<evidence type="ECO:0000256" key="2">
    <source>
        <dbReference type="PROSITE-ProRule" id="PRU00335"/>
    </source>
</evidence>
<keyword evidence="1 2" id="KW-0238">DNA-binding</keyword>
<reference evidence="4" key="1">
    <citation type="submission" date="2020-12" db="EMBL/GenBank/DDBJ databases">
        <title>Antrihabitans popcorni sp. nov. and Antrihabitans auranticaus sp. nov., isolated from a larva cave.</title>
        <authorList>
            <person name="Lee S.D."/>
            <person name="Kim I.S."/>
        </authorList>
    </citation>
    <scope>NUCLEOTIDE SEQUENCE</scope>
    <source>
        <strain evidence="4">YC3-6</strain>
    </source>
</reference>
<dbReference type="PROSITE" id="PS50977">
    <property type="entry name" value="HTH_TETR_2"/>
    <property type="match status" value="1"/>
</dbReference>
<dbReference type="InterPro" id="IPR036271">
    <property type="entry name" value="Tet_transcr_reg_TetR-rel_C_sf"/>
</dbReference>
<dbReference type="SUPFAM" id="SSF46689">
    <property type="entry name" value="Homeodomain-like"/>
    <property type="match status" value="1"/>
</dbReference>
<dbReference type="InterPro" id="IPR009057">
    <property type="entry name" value="Homeodomain-like_sf"/>
</dbReference>
<organism evidence="4 5">
    <name type="scientific">Antrihabitans stalagmiti</name>
    <dbReference type="NCBI Taxonomy" id="2799499"/>
    <lineage>
        <taxon>Bacteria</taxon>
        <taxon>Bacillati</taxon>
        <taxon>Actinomycetota</taxon>
        <taxon>Actinomycetes</taxon>
        <taxon>Mycobacteriales</taxon>
        <taxon>Nocardiaceae</taxon>
        <taxon>Antrihabitans</taxon>
    </lineage>
</organism>
<feature type="domain" description="HTH tetR-type" evidence="3">
    <location>
        <begin position="17"/>
        <end position="77"/>
    </location>
</feature>
<dbReference type="InterPro" id="IPR050109">
    <property type="entry name" value="HTH-type_TetR-like_transc_reg"/>
</dbReference>
<dbReference type="GO" id="GO:0000976">
    <property type="term" value="F:transcription cis-regulatory region binding"/>
    <property type="evidence" value="ECO:0007669"/>
    <property type="project" value="TreeGrafter"/>
</dbReference>
<keyword evidence="5" id="KW-1185">Reference proteome</keyword>
<dbReference type="PANTHER" id="PTHR30055">
    <property type="entry name" value="HTH-TYPE TRANSCRIPTIONAL REGULATOR RUTR"/>
    <property type="match status" value="1"/>
</dbReference>
<sequence>MERTGVWGGRTTEERRADRRDRMLSVAIDIWSQHGWAAVTMRRVCAEAALSDRYFYKEFGDRDGLLTAVWQHIEGEVLATVAVAYAEKSGPGTSWEDLTRTATRVLVDHIVSHPAQAKILLSRNEGSPILESERQRSFHRAIDLVTSAARPRLRQGVDELALRMDAIVGVGGFVELLREWQSDAIAVDCDRIVDYVAEMATRVGGQYRLPH</sequence>
<feature type="DNA-binding region" description="H-T-H motif" evidence="2">
    <location>
        <begin position="40"/>
        <end position="59"/>
    </location>
</feature>
<accession>A0A934U2Y0</accession>
<dbReference type="InterPro" id="IPR001647">
    <property type="entry name" value="HTH_TetR"/>
</dbReference>
<dbReference type="Gene3D" id="1.10.357.10">
    <property type="entry name" value="Tetracycline Repressor, domain 2"/>
    <property type="match status" value="1"/>
</dbReference>